<dbReference type="STRING" id="4829.A0A163KCI4"/>
<keyword evidence="2 5" id="KW-0812">Transmembrane</keyword>
<dbReference type="Pfam" id="PF01740">
    <property type="entry name" value="STAS"/>
    <property type="match status" value="1"/>
</dbReference>
<evidence type="ECO:0000256" key="5">
    <source>
        <dbReference type="SAM" id="Phobius"/>
    </source>
</evidence>
<dbReference type="InterPro" id="IPR001902">
    <property type="entry name" value="SLC26A/SulP_fam"/>
</dbReference>
<protein>
    <recommendedName>
        <fullName evidence="6">STAS domain-containing protein</fullName>
    </recommendedName>
</protein>
<reference evidence="7" key="1">
    <citation type="submission" date="2016-04" db="EMBL/GenBank/DDBJ databases">
        <authorList>
            <person name="Evans L.H."/>
            <person name="Alamgir A."/>
            <person name="Owens N."/>
            <person name="Weber N.D."/>
            <person name="Virtaneva K."/>
            <person name="Barbian K."/>
            <person name="Babar A."/>
            <person name="Rosenke K."/>
        </authorList>
    </citation>
    <scope>NUCLEOTIDE SEQUENCE [LARGE SCALE GENOMIC DNA]</scope>
    <source>
        <strain evidence="7">CBS 101.48</strain>
    </source>
</reference>
<dbReference type="GO" id="GO:0055085">
    <property type="term" value="P:transmembrane transport"/>
    <property type="evidence" value="ECO:0007669"/>
    <property type="project" value="InterPro"/>
</dbReference>
<evidence type="ECO:0000256" key="1">
    <source>
        <dbReference type="ARBA" id="ARBA00004141"/>
    </source>
</evidence>
<feature type="transmembrane region" description="Helical" evidence="5">
    <location>
        <begin position="243"/>
        <end position="265"/>
    </location>
</feature>
<dbReference type="CDD" id="cd07042">
    <property type="entry name" value="STAS_SulP_like_sulfate_transporter"/>
    <property type="match status" value="1"/>
</dbReference>
<evidence type="ECO:0000259" key="6">
    <source>
        <dbReference type="PROSITE" id="PS50801"/>
    </source>
</evidence>
<dbReference type="PANTHER" id="PTHR11814">
    <property type="entry name" value="SULFATE TRANSPORTER"/>
    <property type="match status" value="1"/>
</dbReference>
<dbReference type="InterPro" id="IPR011547">
    <property type="entry name" value="SLC26A/SulP_dom"/>
</dbReference>
<keyword evidence="3 5" id="KW-1133">Transmembrane helix</keyword>
<dbReference type="GO" id="GO:0016020">
    <property type="term" value="C:membrane"/>
    <property type="evidence" value="ECO:0007669"/>
    <property type="project" value="UniProtKB-SubCell"/>
</dbReference>
<gene>
    <name evidence="7" type="primary">ABSGL_15555.1 scaffold 17607</name>
</gene>
<feature type="transmembrane region" description="Helical" evidence="5">
    <location>
        <begin position="355"/>
        <end position="376"/>
    </location>
</feature>
<accession>A0A163KCI4</accession>
<proteinExistence type="predicted"/>
<dbReference type="AlphaFoldDB" id="A0A163KCI4"/>
<dbReference type="PROSITE" id="PS50801">
    <property type="entry name" value="STAS"/>
    <property type="match status" value="1"/>
</dbReference>
<evidence type="ECO:0000313" key="8">
    <source>
        <dbReference type="Proteomes" id="UP000078561"/>
    </source>
</evidence>
<feature type="transmembrane region" description="Helical" evidence="5">
    <location>
        <begin position="214"/>
        <end position="231"/>
    </location>
</feature>
<keyword evidence="4 5" id="KW-0472">Membrane</keyword>
<dbReference type="InterPro" id="IPR036513">
    <property type="entry name" value="STAS_dom_sf"/>
</dbReference>
<evidence type="ECO:0000313" key="7">
    <source>
        <dbReference type="EMBL" id="SAM09846.1"/>
    </source>
</evidence>
<feature type="domain" description="STAS" evidence="6">
    <location>
        <begin position="425"/>
        <end position="544"/>
    </location>
</feature>
<feature type="transmembrane region" description="Helical" evidence="5">
    <location>
        <begin position="309"/>
        <end position="329"/>
    </location>
</feature>
<dbReference type="OrthoDB" id="288203at2759"/>
<dbReference type="OMA" id="VMLIEHI"/>
<dbReference type="InterPro" id="IPR002645">
    <property type="entry name" value="STAS_dom"/>
</dbReference>
<organism evidence="7">
    <name type="scientific">Absidia glauca</name>
    <name type="common">Pin mould</name>
    <dbReference type="NCBI Taxonomy" id="4829"/>
    <lineage>
        <taxon>Eukaryota</taxon>
        <taxon>Fungi</taxon>
        <taxon>Fungi incertae sedis</taxon>
        <taxon>Mucoromycota</taxon>
        <taxon>Mucoromycotina</taxon>
        <taxon>Mucoromycetes</taxon>
        <taxon>Mucorales</taxon>
        <taxon>Cunninghamellaceae</taxon>
        <taxon>Absidia</taxon>
    </lineage>
</organism>
<dbReference type="Proteomes" id="UP000078561">
    <property type="component" value="Unassembled WGS sequence"/>
</dbReference>
<evidence type="ECO:0000256" key="4">
    <source>
        <dbReference type="ARBA" id="ARBA00023136"/>
    </source>
</evidence>
<dbReference type="Pfam" id="PF00916">
    <property type="entry name" value="Sulfate_transp"/>
    <property type="match status" value="1"/>
</dbReference>
<feature type="transmembrane region" description="Helical" evidence="5">
    <location>
        <begin position="104"/>
        <end position="125"/>
    </location>
</feature>
<evidence type="ECO:0000256" key="2">
    <source>
        <dbReference type="ARBA" id="ARBA00022692"/>
    </source>
</evidence>
<feature type="transmembrane region" description="Helical" evidence="5">
    <location>
        <begin position="137"/>
        <end position="160"/>
    </location>
</feature>
<name>A0A163KCI4_ABSGL</name>
<comment type="subcellular location">
    <subcellularLocation>
        <location evidence="1">Membrane</location>
        <topology evidence="1">Multi-pass membrane protein</topology>
    </subcellularLocation>
</comment>
<feature type="transmembrane region" description="Helical" evidence="5">
    <location>
        <begin position="49"/>
        <end position="69"/>
    </location>
</feature>
<dbReference type="EMBL" id="LT555210">
    <property type="protein sequence ID" value="SAM09846.1"/>
    <property type="molecule type" value="Genomic_DNA"/>
</dbReference>
<keyword evidence="8" id="KW-1185">Reference proteome</keyword>
<dbReference type="SUPFAM" id="SSF52091">
    <property type="entry name" value="SpoIIaa-like"/>
    <property type="match status" value="1"/>
</dbReference>
<feature type="transmembrane region" description="Helical" evidence="5">
    <location>
        <begin position="81"/>
        <end position="98"/>
    </location>
</feature>
<dbReference type="InParanoid" id="A0A163KCI4"/>
<sequence length="602" mass="66037">MTSIVIDYPQDPLATRLAHLGQQIPRRVRTYLTSFVPILQWVHRYRLSWFLQDLIAGLTVGIVLVPQSMAYAKIATLPPQYGLYTSFVGVSIYCFFGTSKDISIGMISTVSLLVGQAIADVQAVYPEISGPQVAVSLSLFAGLVTLLIGICRLGILVDFIPQPAIAGYMTGSAITISVGQLPKLFGLTSVDTHAPPYLVLVSFFRHLSLAQLDMAFGLTSLGFLYLVRFGCHYASQRFQHKGVFYFGIMRNGLVVILGTLVSFLVNRGKQVSVISIIRNVPPGGAPATGAFSRTAINAKSGVKTPCGGLFSALVVVLALYVLTPCFYYIPDAVLSAVVIHAVADLVSSPRYLKTLFDTSVLECVVWLGGVVVTVLLDVQTGIYAAMGLGLLFMLFRLARPPVLLLARIPLSPDRSLYVDETDVNYSPHAFHPPGLLIFRLVESMLYPNAEAISETILATVKARTRCNQHNTSWHEQTVVLPTNTPPLRGLILDLTAVHRIDSTGLATLIHMRKTLDGFAGTSVEWHFAGLRQSRLRRDLIYHGFGSANDDDEKDISGKKLPDGEQEPGYAVPRDKYPYFHWDVETAVNFIWTRWNGSASFLV</sequence>
<dbReference type="Gene3D" id="3.30.750.24">
    <property type="entry name" value="STAS domain"/>
    <property type="match status" value="1"/>
</dbReference>
<evidence type="ECO:0000256" key="3">
    <source>
        <dbReference type="ARBA" id="ARBA00022989"/>
    </source>
</evidence>